<sequence>MAPATEIVFIPLSEENYPDDVNSAPGKKFKDILATILAQDGVQRLSWGRQVETPGTLTMFIDWDSVDHHKKFMSTEAYGPFMQEVGSMVSGDLGMYHVHFDPHPPTKALVDTSAHVTEFITAYFPKGYSAEDQKTFTDSMNKFVDVVGSTADGFKAAIGGFVEEELIDPKSSEPCLGYVALIGWTSVEAHLKYRETRAFKDNIHYLRGAKDLKNVAVFHVPAKEVQKGSLWGWSVFEPYYIETYRNIYSKTLLRS</sequence>
<comment type="caution">
    <text evidence="2">The sequence shown here is derived from an EMBL/GenBank/DDBJ whole genome shotgun (WGS) entry which is preliminary data.</text>
</comment>
<dbReference type="InterPro" id="IPR007138">
    <property type="entry name" value="ABM_dom"/>
</dbReference>
<evidence type="ECO:0000259" key="1">
    <source>
        <dbReference type="Pfam" id="PF03992"/>
    </source>
</evidence>
<accession>A0AAV9Q721</accession>
<dbReference type="Proteomes" id="UP001345827">
    <property type="component" value="Unassembled WGS sequence"/>
</dbReference>
<dbReference type="SUPFAM" id="SSF54909">
    <property type="entry name" value="Dimeric alpha+beta barrel"/>
    <property type="match status" value="1"/>
</dbReference>
<evidence type="ECO:0000313" key="2">
    <source>
        <dbReference type="EMBL" id="KAK5534064.1"/>
    </source>
</evidence>
<proteinExistence type="predicted"/>
<reference evidence="2 3" key="1">
    <citation type="submission" date="2023-06" db="EMBL/GenBank/DDBJ databases">
        <title>Black Yeasts Isolated from many extreme environments.</title>
        <authorList>
            <person name="Coleine C."/>
            <person name="Stajich J.E."/>
            <person name="Selbmann L."/>
        </authorList>
    </citation>
    <scope>NUCLEOTIDE SEQUENCE [LARGE SCALE GENOMIC DNA]</scope>
    <source>
        <strain evidence="2 3">CCFEE 5887</strain>
    </source>
</reference>
<name>A0AAV9Q721_9PEZI</name>
<dbReference type="Gene3D" id="3.30.70.100">
    <property type="match status" value="2"/>
</dbReference>
<feature type="domain" description="ABM" evidence="1">
    <location>
        <begin position="27"/>
        <end position="82"/>
    </location>
</feature>
<gene>
    <name evidence="2" type="ORF">LTR25_007044</name>
</gene>
<dbReference type="EMBL" id="JAXLQG010000012">
    <property type="protein sequence ID" value="KAK5534064.1"/>
    <property type="molecule type" value="Genomic_DNA"/>
</dbReference>
<evidence type="ECO:0000313" key="3">
    <source>
        <dbReference type="Proteomes" id="UP001345827"/>
    </source>
</evidence>
<dbReference type="AlphaFoldDB" id="A0AAV9Q721"/>
<protein>
    <recommendedName>
        <fullName evidence="1">ABM domain-containing protein</fullName>
    </recommendedName>
</protein>
<organism evidence="2 3">
    <name type="scientific">Vermiconidia calcicola</name>
    <dbReference type="NCBI Taxonomy" id="1690605"/>
    <lineage>
        <taxon>Eukaryota</taxon>
        <taxon>Fungi</taxon>
        <taxon>Dikarya</taxon>
        <taxon>Ascomycota</taxon>
        <taxon>Pezizomycotina</taxon>
        <taxon>Dothideomycetes</taxon>
        <taxon>Dothideomycetidae</taxon>
        <taxon>Mycosphaerellales</taxon>
        <taxon>Extremaceae</taxon>
        <taxon>Vermiconidia</taxon>
    </lineage>
</organism>
<keyword evidence="3" id="KW-1185">Reference proteome</keyword>
<dbReference type="Pfam" id="PF03992">
    <property type="entry name" value="ABM"/>
    <property type="match status" value="1"/>
</dbReference>
<dbReference type="InterPro" id="IPR011008">
    <property type="entry name" value="Dimeric_a/b-barrel"/>
</dbReference>